<comment type="catalytic activity">
    <reaction evidence="2">
        <text>Hydrolysis of proteins in presence of ATP.</text>
        <dbReference type="EC" id="3.4.21.53"/>
    </reaction>
</comment>
<keyword evidence="5" id="KW-1185">Reference proteome</keyword>
<proteinExistence type="inferred from homology"/>
<gene>
    <name evidence="4" type="ORF">Ga0609869_000150</name>
</gene>
<organism evidence="4 5">
    <name type="scientific">Rhodovulum iodosum</name>
    <dbReference type="NCBI Taxonomy" id="68291"/>
    <lineage>
        <taxon>Bacteria</taxon>
        <taxon>Pseudomonadati</taxon>
        <taxon>Pseudomonadota</taxon>
        <taxon>Alphaproteobacteria</taxon>
        <taxon>Rhodobacterales</taxon>
        <taxon>Paracoccaceae</taxon>
        <taxon>Rhodovulum</taxon>
    </lineage>
</organism>
<feature type="active site" evidence="2">
    <location>
        <position position="661"/>
    </location>
</feature>
<dbReference type="Pfam" id="PF20437">
    <property type="entry name" value="LonC_helical"/>
    <property type="match status" value="1"/>
</dbReference>
<dbReference type="EMBL" id="JBEHHI010000001">
    <property type="protein sequence ID" value="MEX5726797.1"/>
    <property type="molecule type" value="Genomic_DNA"/>
</dbReference>
<reference evidence="4 5" key="1">
    <citation type="submission" date="2024-06" db="EMBL/GenBank/DDBJ databases">
        <title>Genome of Rhodovulum iodosum, a marine photoferrotroph.</title>
        <authorList>
            <person name="Bianchini G."/>
            <person name="Nikeleit V."/>
            <person name="Kappler A."/>
            <person name="Bryce C."/>
            <person name="Sanchez-Baracaldo P."/>
        </authorList>
    </citation>
    <scope>NUCLEOTIDE SEQUENCE [LARGE SCALE GENOMIC DNA]</scope>
    <source>
        <strain evidence="4 5">UT/N1</strain>
    </source>
</reference>
<keyword evidence="1 2" id="KW-0645">Protease</keyword>
<dbReference type="SUPFAM" id="SSF52540">
    <property type="entry name" value="P-loop containing nucleoside triphosphate hydrolases"/>
    <property type="match status" value="1"/>
</dbReference>
<comment type="similarity">
    <text evidence="2">Belongs to the peptidase S16 family.</text>
</comment>
<dbReference type="InterPro" id="IPR008269">
    <property type="entry name" value="Lon_proteolytic"/>
</dbReference>
<dbReference type="InterPro" id="IPR027417">
    <property type="entry name" value="P-loop_NTPase"/>
</dbReference>
<evidence type="ECO:0000256" key="2">
    <source>
        <dbReference type="PROSITE-ProRule" id="PRU01122"/>
    </source>
</evidence>
<name>A0ABV3XNB3_9RHOB</name>
<dbReference type="Pfam" id="PF13654">
    <property type="entry name" value="AAA_32"/>
    <property type="match status" value="1"/>
</dbReference>
<evidence type="ECO:0000313" key="5">
    <source>
        <dbReference type="Proteomes" id="UP001560019"/>
    </source>
</evidence>
<dbReference type="InterPro" id="IPR046843">
    <property type="entry name" value="LonB_AAA-LID"/>
</dbReference>
<dbReference type="Gene3D" id="1.10.8.60">
    <property type="match status" value="1"/>
</dbReference>
<dbReference type="PANTHER" id="PTHR10046">
    <property type="entry name" value="ATP DEPENDENT LON PROTEASE FAMILY MEMBER"/>
    <property type="match status" value="1"/>
</dbReference>
<evidence type="ECO:0000256" key="1">
    <source>
        <dbReference type="ARBA" id="ARBA00022670"/>
    </source>
</evidence>
<keyword evidence="2" id="KW-0378">Hydrolase</keyword>
<sequence>MGDPATGTPLTPAALNDARTFGFGFASTAELDPLKDWPGQDRALEAMRLAAEIPHADFNLFVLGPPGSGRHSAARALMRETAKTRPVPRDWAYVANFDDPRRPVALSLPPGEAVALRDAARKVINDLASDIPAIFESEDYQTRRRAIEDIYEERHEKAMSALADTAREKGVAIVRTPMGFGVAARQGNEVMPPEDYEKLPKDERDAIDAAIAQVRAELETILKEVPKAMKAQRREVEELNISMARQGVDDAMAEVTARFSGQEKVAAYLAAMRRDLIDNAELFLIRADGPQAGAFPVATTRHYLKPQFQRYTVNVIVSHGDGAEGAPVVQEALPTLANLIGRIEYQSERGALVTNFSMIRSGALHRANGGVLILDAAHVLTEPLAWDALKRCLKSGEITIYSAGERFSLISTETLEPDPIPLKLRVVLVGDRLLYYVLVALDRDFAQLFKLEADFDDRMPRSEDSAMLFARLLGTVAREAGLRPVTADGVARLLTESLRLSDDVERFTLNLAALGDILREADHRAGQAGEDAIGPAAVEAAIDAADRRAGRLRELSHEAITRATLLIDTEGARVGQINALSVMQIGKTRFGRPTRVSARVRMGTGKVVDIEREAELGGPIHSKGVMILSGYLAGRYAPDLPMSLWASLVFEQSYGGVEGDSASAAELFALLSALAELPIDQSFAVTGSVNQFGDVQAIGGVNEKIEGFFDICAARGLSGRQGVLIPAANVKHLVLRARVLDAMAADSFRVIPMARIDEGIALLTGIEAGARGADGAFPPDSVNGRVEARLAGFAEARRRFTQRPGDREGQP</sequence>
<dbReference type="RefSeq" id="WP_125404070.1">
    <property type="nucleotide sequence ID" value="NZ_JBEHHI010000001.1"/>
</dbReference>
<dbReference type="GO" id="GO:0008233">
    <property type="term" value="F:peptidase activity"/>
    <property type="evidence" value="ECO:0007669"/>
    <property type="project" value="UniProtKB-KW"/>
</dbReference>
<feature type="domain" description="Lon proteolytic" evidence="3">
    <location>
        <begin position="571"/>
        <end position="766"/>
    </location>
</feature>
<dbReference type="EC" id="3.4.21.53" evidence="2"/>
<dbReference type="InterPro" id="IPR014721">
    <property type="entry name" value="Ribsml_uS5_D2-typ_fold_subgr"/>
</dbReference>
<dbReference type="PRINTS" id="PR00830">
    <property type="entry name" value="ENDOLAPTASE"/>
</dbReference>
<dbReference type="GO" id="GO:0006508">
    <property type="term" value="P:proteolysis"/>
    <property type="evidence" value="ECO:0007669"/>
    <property type="project" value="UniProtKB-KW"/>
</dbReference>
<feature type="active site" evidence="2">
    <location>
        <position position="704"/>
    </location>
</feature>
<dbReference type="Gene3D" id="3.40.50.300">
    <property type="entry name" value="P-loop containing nucleotide triphosphate hydrolases"/>
    <property type="match status" value="2"/>
</dbReference>
<dbReference type="PROSITE" id="PS51786">
    <property type="entry name" value="LON_PROTEOLYTIC"/>
    <property type="match status" value="1"/>
</dbReference>
<dbReference type="SUPFAM" id="SSF54211">
    <property type="entry name" value="Ribosomal protein S5 domain 2-like"/>
    <property type="match status" value="1"/>
</dbReference>
<protein>
    <recommendedName>
        <fullName evidence="2">endopeptidase La</fullName>
        <ecNumber evidence="2">3.4.21.53</ecNumber>
    </recommendedName>
</protein>
<accession>A0ABV3XNB3</accession>
<evidence type="ECO:0000313" key="4">
    <source>
        <dbReference type="EMBL" id="MEX5726797.1"/>
    </source>
</evidence>
<dbReference type="Gene3D" id="3.30.230.10">
    <property type="match status" value="1"/>
</dbReference>
<dbReference type="Proteomes" id="UP001560019">
    <property type="component" value="Unassembled WGS sequence"/>
</dbReference>
<comment type="caution">
    <text evidence="4">The sequence shown here is derived from an EMBL/GenBank/DDBJ whole genome shotgun (WGS) entry which is preliminary data.</text>
</comment>
<dbReference type="InterPro" id="IPR020568">
    <property type="entry name" value="Ribosomal_Su5_D2-typ_SF"/>
</dbReference>
<dbReference type="InterPro" id="IPR041699">
    <property type="entry name" value="AAA_32"/>
</dbReference>
<dbReference type="InterPro" id="IPR046844">
    <property type="entry name" value="Lon-like_helical"/>
</dbReference>
<dbReference type="Pfam" id="PF05362">
    <property type="entry name" value="Lon_C"/>
    <property type="match status" value="1"/>
</dbReference>
<dbReference type="Pfam" id="PF20436">
    <property type="entry name" value="LonB_AAA-LID"/>
    <property type="match status" value="1"/>
</dbReference>
<dbReference type="InterPro" id="IPR027065">
    <property type="entry name" value="Lon_Prtase"/>
</dbReference>
<evidence type="ECO:0000259" key="3">
    <source>
        <dbReference type="PROSITE" id="PS51786"/>
    </source>
</evidence>
<keyword evidence="2" id="KW-0720">Serine protease</keyword>